<protein>
    <submittedName>
        <fullName evidence="2">Uncharacterized protein</fullName>
    </submittedName>
</protein>
<feature type="compositionally biased region" description="Polar residues" evidence="1">
    <location>
        <begin position="34"/>
        <end position="45"/>
    </location>
</feature>
<gene>
    <name evidence="3" type="ORF">AYI68_g3829</name>
    <name evidence="2" type="ORF">AYI68_g7501</name>
</gene>
<sequence length="77" mass="8280">MMNNKQEPYRGLEPELNESINKENTRFSMAGSPAKSTNASKSPLSSKALIEIDTETSLSLSYATSHQASISGANPYG</sequence>
<evidence type="ECO:0000313" key="2">
    <source>
        <dbReference type="EMBL" id="OLY78450.1"/>
    </source>
</evidence>
<feature type="region of interest" description="Disordered" evidence="1">
    <location>
        <begin position="1"/>
        <end position="46"/>
    </location>
</feature>
<evidence type="ECO:0000313" key="3">
    <source>
        <dbReference type="EMBL" id="OLY82057.1"/>
    </source>
</evidence>
<proteinExistence type="predicted"/>
<organism evidence="2 4">
    <name type="scientific">Smittium mucronatum</name>
    <dbReference type="NCBI Taxonomy" id="133383"/>
    <lineage>
        <taxon>Eukaryota</taxon>
        <taxon>Fungi</taxon>
        <taxon>Fungi incertae sedis</taxon>
        <taxon>Zoopagomycota</taxon>
        <taxon>Kickxellomycotina</taxon>
        <taxon>Harpellomycetes</taxon>
        <taxon>Harpellales</taxon>
        <taxon>Legeriomycetaceae</taxon>
        <taxon>Smittium</taxon>
    </lineage>
</organism>
<dbReference type="Proteomes" id="UP000187455">
    <property type="component" value="Unassembled WGS sequence"/>
</dbReference>
<accession>A0A1R0GNJ6</accession>
<name>A0A1R0GNJ6_9FUNG</name>
<keyword evidence="4" id="KW-1185">Reference proteome</keyword>
<dbReference type="EMBL" id="LSSL01001959">
    <property type="protein sequence ID" value="OLY82057.1"/>
    <property type="molecule type" value="Genomic_DNA"/>
</dbReference>
<reference evidence="2 4" key="1">
    <citation type="journal article" date="2016" name="Mol. Biol. Evol.">
        <title>Genome-Wide Survey of Gut Fungi (Harpellales) Reveals the First Horizontally Transferred Ubiquitin Gene from a Mosquito Host.</title>
        <authorList>
            <person name="Wang Y."/>
            <person name="White M.M."/>
            <person name="Kvist S."/>
            <person name="Moncalvo J.M."/>
        </authorList>
    </citation>
    <scope>NUCLEOTIDE SEQUENCE [LARGE SCALE GENOMIC DNA]</scope>
    <source>
        <strain evidence="2 4">ALG-7-W6</strain>
    </source>
</reference>
<comment type="caution">
    <text evidence="2">The sequence shown here is derived from an EMBL/GenBank/DDBJ whole genome shotgun (WGS) entry which is preliminary data.</text>
</comment>
<dbReference type="EMBL" id="LSSL01006386">
    <property type="protein sequence ID" value="OLY78450.1"/>
    <property type="molecule type" value="Genomic_DNA"/>
</dbReference>
<dbReference type="AlphaFoldDB" id="A0A1R0GNJ6"/>
<reference evidence="2" key="2">
    <citation type="submission" date="2017-01" db="EMBL/GenBank/DDBJ databases">
        <authorList>
            <person name="Mah S.A."/>
            <person name="Swanson W.J."/>
            <person name="Moy G.W."/>
            <person name="Vacquier V.D."/>
        </authorList>
    </citation>
    <scope>NUCLEOTIDE SEQUENCE</scope>
    <source>
        <strain evidence="2">ALG-7-W6</strain>
    </source>
</reference>
<evidence type="ECO:0000313" key="4">
    <source>
        <dbReference type="Proteomes" id="UP000187455"/>
    </source>
</evidence>
<evidence type="ECO:0000256" key="1">
    <source>
        <dbReference type="SAM" id="MobiDB-lite"/>
    </source>
</evidence>